<comment type="caution">
    <text evidence="2">The sequence shown here is derived from an EMBL/GenBank/DDBJ whole genome shotgun (WGS) entry which is preliminary data.</text>
</comment>
<protein>
    <submittedName>
        <fullName evidence="2">Uncharacterized protein</fullName>
    </submittedName>
</protein>
<evidence type="ECO:0000313" key="2">
    <source>
        <dbReference type="EMBL" id="KAG2267403.1"/>
    </source>
</evidence>
<organism evidence="2 3">
    <name type="scientific">Brassica carinata</name>
    <name type="common">Ethiopian mustard</name>
    <name type="synonym">Abyssinian cabbage</name>
    <dbReference type="NCBI Taxonomy" id="52824"/>
    <lineage>
        <taxon>Eukaryota</taxon>
        <taxon>Viridiplantae</taxon>
        <taxon>Streptophyta</taxon>
        <taxon>Embryophyta</taxon>
        <taxon>Tracheophyta</taxon>
        <taxon>Spermatophyta</taxon>
        <taxon>Magnoliopsida</taxon>
        <taxon>eudicotyledons</taxon>
        <taxon>Gunneridae</taxon>
        <taxon>Pentapetalae</taxon>
        <taxon>rosids</taxon>
        <taxon>malvids</taxon>
        <taxon>Brassicales</taxon>
        <taxon>Brassicaceae</taxon>
        <taxon>Brassiceae</taxon>
        <taxon>Brassica</taxon>
    </lineage>
</organism>
<evidence type="ECO:0000313" key="3">
    <source>
        <dbReference type="Proteomes" id="UP000886595"/>
    </source>
</evidence>
<dbReference type="AlphaFoldDB" id="A0A8X7QDC0"/>
<feature type="compositionally biased region" description="Polar residues" evidence="1">
    <location>
        <begin position="90"/>
        <end position="103"/>
    </location>
</feature>
<dbReference type="EMBL" id="JAAMPC010000013">
    <property type="protein sequence ID" value="KAG2267403.1"/>
    <property type="molecule type" value="Genomic_DNA"/>
</dbReference>
<sequence length="103" mass="10720">MFCLMGLKEGETIRINVKPKPTTSGTGMLSAALSGNGKPKPLALAPPPSAATKTRSPLPPPPNDPIASKIASGGSKEPTDNTRRRDNPLSDLSQLKVSKPFSS</sequence>
<feature type="compositionally biased region" description="Basic and acidic residues" evidence="1">
    <location>
        <begin position="77"/>
        <end position="88"/>
    </location>
</feature>
<keyword evidence="3" id="KW-1185">Reference proteome</keyword>
<name>A0A8X7QDC0_BRACI</name>
<feature type="region of interest" description="Disordered" evidence="1">
    <location>
        <begin position="16"/>
        <end position="103"/>
    </location>
</feature>
<proteinExistence type="predicted"/>
<dbReference type="Proteomes" id="UP000886595">
    <property type="component" value="Unassembled WGS sequence"/>
</dbReference>
<accession>A0A8X7QDC0</accession>
<gene>
    <name evidence="2" type="ORF">Bca52824_061958</name>
</gene>
<evidence type="ECO:0000256" key="1">
    <source>
        <dbReference type="SAM" id="MobiDB-lite"/>
    </source>
</evidence>
<reference evidence="2 3" key="1">
    <citation type="submission" date="2020-02" db="EMBL/GenBank/DDBJ databases">
        <authorList>
            <person name="Ma Q."/>
            <person name="Huang Y."/>
            <person name="Song X."/>
            <person name="Pei D."/>
        </authorList>
    </citation>
    <scope>NUCLEOTIDE SEQUENCE [LARGE SCALE GENOMIC DNA]</scope>
    <source>
        <strain evidence="2">Sxm20200214</strain>
        <tissue evidence="2">Leaf</tissue>
    </source>
</reference>
<dbReference type="OrthoDB" id="19045at2759"/>